<proteinExistence type="predicted"/>
<protein>
    <recommendedName>
        <fullName evidence="3">F-box protein</fullName>
    </recommendedName>
</protein>
<sequence length="276" mass="31919">MQVYDNYGRYGIYFIYMEEGEFITKVKLMIKDKFFIERNTDDCKGIRVVNPVTKQYLKLPHHQPCSSSYLSGYHPCSSNFSKVHHGFAFVSSIGKFKVKVIYAEHDSQDYGNVECVILTSDCSNPKWRVIEGPPRVLNSVSDGPIQLMVTCIGVLYIKMMLELGRDEIEGHLSNSVIQPNGVVDIWILKDIIHGGQWVKQYSIICPFLLENPYRCIKVLSLRSEEITVFDYGFDRYGDKMLYVFDVKLNKLKMMNKINKFRFCSPHFNSNILMDLG</sequence>
<evidence type="ECO:0008006" key="3">
    <source>
        <dbReference type="Google" id="ProtNLM"/>
    </source>
</evidence>
<comment type="caution">
    <text evidence="1">The sequence shown here is derived from an EMBL/GenBank/DDBJ whole genome shotgun (WGS) entry which is preliminary data.</text>
</comment>
<gene>
    <name evidence="1" type="ORF">NE237_029995</name>
</gene>
<dbReference type="Proteomes" id="UP001141806">
    <property type="component" value="Unassembled WGS sequence"/>
</dbReference>
<dbReference type="OrthoDB" id="1938527at2759"/>
<organism evidence="1 2">
    <name type="scientific">Protea cynaroides</name>
    <dbReference type="NCBI Taxonomy" id="273540"/>
    <lineage>
        <taxon>Eukaryota</taxon>
        <taxon>Viridiplantae</taxon>
        <taxon>Streptophyta</taxon>
        <taxon>Embryophyta</taxon>
        <taxon>Tracheophyta</taxon>
        <taxon>Spermatophyta</taxon>
        <taxon>Magnoliopsida</taxon>
        <taxon>Proteales</taxon>
        <taxon>Proteaceae</taxon>
        <taxon>Protea</taxon>
    </lineage>
</organism>
<reference evidence="1" key="1">
    <citation type="journal article" date="2023" name="Plant J.">
        <title>The genome of the king protea, Protea cynaroides.</title>
        <authorList>
            <person name="Chang J."/>
            <person name="Duong T.A."/>
            <person name="Schoeman C."/>
            <person name="Ma X."/>
            <person name="Roodt D."/>
            <person name="Barker N."/>
            <person name="Li Z."/>
            <person name="Van de Peer Y."/>
            <person name="Mizrachi E."/>
        </authorList>
    </citation>
    <scope>NUCLEOTIDE SEQUENCE</scope>
    <source>
        <tissue evidence="1">Young leaves</tissue>
    </source>
</reference>
<dbReference type="AlphaFoldDB" id="A0A9Q0JWS9"/>
<keyword evidence="2" id="KW-1185">Reference proteome</keyword>
<evidence type="ECO:0000313" key="2">
    <source>
        <dbReference type="Proteomes" id="UP001141806"/>
    </source>
</evidence>
<dbReference type="EMBL" id="JAMYWD010000012">
    <property type="protein sequence ID" value="KAJ4953163.1"/>
    <property type="molecule type" value="Genomic_DNA"/>
</dbReference>
<accession>A0A9Q0JWS9</accession>
<evidence type="ECO:0000313" key="1">
    <source>
        <dbReference type="EMBL" id="KAJ4953163.1"/>
    </source>
</evidence>
<name>A0A9Q0JWS9_9MAGN</name>